<dbReference type="InterPro" id="IPR000337">
    <property type="entry name" value="GPCR_3"/>
</dbReference>
<dbReference type="GO" id="GO:0004930">
    <property type="term" value="F:G protein-coupled receptor activity"/>
    <property type="evidence" value="ECO:0007669"/>
    <property type="project" value="UniProtKB-KW"/>
</dbReference>
<feature type="transmembrane region" description="Helical" evidence="15">
    <location>
        <begin position="786"/>
        <end position="808"/>
    </location>
</feature>
<dbReference type="SUPFAM" id="SSF53822">
    <property type="entry name" value="Periplasmic binding protein-like I"/>
    <property type="match status" value="1"/>
</dbReference>
<dbReference type="PANTHER" id="PTHR24061:SF5">
    <property type="entry name" value="G-PROTEIN COUPLED RECEPTOR FAMILY C GROUP 6 MEMBER A"/>
    <property type="match status" value="1"/>
</dbReference>
<feature type="signal peptide" evidence="16">
    <location>
        <begin position="1"/>
        <end position="38"/>
    </location>
</feature>
<reference evidence="18" key="2">
    <citation type="submission" date="2025-08" db="UniProtKB">
        <authorList>
            <consortium name="Ensembl"/>
        </authorList>
    </citation>
    <scope>IDENTIFICATION</scope>
</reference>
<dbReference type="InterPro" id="IPR038550">
    <property type="entry name" value="GPCR_3_9-Cys_sf"/>
</dbReference>
<keyword evidence="8 15" id="KW-0472">Membrane</keyword>
<feature type="chain" id="PRO_5034435965" description="G-protein coupled receptor family C group 6 member A" evidence="16">
    <location>
        <begin position="39"/>
        <end position="872"/>
    </location>
</feature>
<keyword evidence="4 15" id="KW-0812">Transmembrane</keyword>
<evidence type="ECO:0000256" key="10">
    <source>
        <dbReference type="ARBA" id="ARBA00023170"/>
    </source>
</evidence>
<feature type="transmembrane region" description="Helical" evidence="15">
    <location>
        <begin position="673"/>
        <end position="697"/>
    </location>
</feature>
<evidence type="ECO:0000256" key="14">
    <source>
        <dbReference type="ARBA" id="ARBA00039774"/>
    </source>
</evidence>
<evidence type="ECO:0000256" key="8">
    <source>
        <dbReference type="ARBA" id="ARBA00023136"/>
    </source>
</evidence>
<dbReference type="PRINTS" id="PR00248">
    <property type="entry name" value="GPCRMGR"/>
</dbReference>
<proteinExistence type="inferred from homology"/>
<feature type="transmembrane region" description="Helical" evidence="15">
    <location>
        <begin position="709"/>
        <end position="729"/>
    </location>
</feature>
<evidence type="ECO:0000256" key="5">
    <source>
        <dbReference type="ARBA" id="ARBA00022729"/>
    </source>
</evidence>
<feature type="transmembrane region" description="Helical" evidence="15">
    <location>
        <begin position="607"/>
        <end position="629"/>
    </location>
</feature>
<keyword evidence="10" id="KW-0675">Receptor</keyword>
<keyword evidence="11" id="KW-0325">Glycoprotein</keyword>
<keyword evidence="6 15" id="KW-1133">Transmembrane helix</keyword>
<evidence type="ECO:0000256" key="1">
    <source>
        <dbReference type="ARBA" id="ARBA00004651"/>
    </source>
</evidence>
<dbReference type="FunFam" id="3.40.50.2300:FF:000016">
    <property type="entry name" value="Taste 1 receptor member 2"/>
    <property type="match status" value="1"/>
</dbReference>
<dbReference type="Gene3D" id="2.10.50.30">
    <property type="entry name" value="GPCR, family 3, nine cysteines domain"/>
    <property type="match status" value="1"/>
</dbReference>
<evidence type="ECO:0000256" key="13">
    <source>
        <dbReference type="ARBA" id="ARBA00038492"/>
    </source>
</evidence>
<evidence type="ECO:0000256" key="15">
    <source>
        <dbReference type="SAM" id="Phobius"/>
    </source>
</evidence>
<dbReference type="Proteomes" id="UP000694620">
    <property type="component" value="Chromosome 3"/>
</dbReference>
<keyword evidence="3" id="KW-1003">Cell membrane</keyword>
<dbReference type="InterPro" id="IPR001828">
    <property type="entry name" value="ANF_lig-bd_rcpt"/>
</dbReference>
<evidence type="ECO:0000256" key="9">
    <source>
        <dbReference type="ARBA" id="ARBA00023157"/>
    </source>
</evidence>
<comment type="subunit">
    <text evidence="2">Homodimer; disulfide-linked.</text>
</comment>
<evidence type="ECO:0000259" key="17">
    <source>
        <dbReference type="PROSITE" id="PS50259"/>
    </source>
</evidence>
<keyword evidence="19" id="KW-1185">Reference proteome</keyword>
<keyword evidence="12" id="KW-0807">Transducer</keyword>
<feature type="domain" description="G-protein coupled receptors family 3 profile" evidence="17">
    <location>
        <begin position="603"/>
        <end position="858"/>
    </location>
</feature>
<evidence type="ECO:0000256" key="7">
    <source>
        <dbReference type="ARBA" id="ARBA00023040"/>
    </source>
</evidence>
<comment type="subcellular location">
    <subcellularLocation>
        <location evidence="1">Cell membrane</location>
        <topology evidence="1">Multi-pass membrane protein</topology>
    </subcellularLocation>
</comment>
<gene>
    <name evidence="18" type="primary">LOC114648662</name>
</gene>
<keyword evidence="7" id="KW-0297">G-protein coupled receptor</keyword>
<evidence type="ECO:0000256" key="4">
    <source>
        <dbReference type="ARBA" id="ARBA00022692"/>
    </source>
</evidence>
<evidence type="ECO:0000313" key="19">
    <source>
        <dbReference type="Proteomes" id="UP000694620"/>
    </source>
</evidence>
<evidence type="ECO:0000256" key="12">
    <source>
        <dbReference type="ARBA" id="ARBA00023224"/>
    </source>
</evidence>
<evidence type="ECO:0000256" key="11">
    <source>
        <dbReference type="ARBA" id="ARBA00023180"/>
    </source>
</evidence>
<evidence type="ECO:0000256" key="3">
    <source>
        <dbReference type="ARBA" id="ARBA00022475"/>
    </source>
</evidence>
<dbReference type="Pfam" id="PF00003">
    <property type="entry name" value="7tm_3"/>
    <property type="match status" value="1"/>
</dbReference>
<dbReference type="PROSITE" id="PS00980">
    <property type="entry name" value="G_PROTEIN_RECEP_F3_2"/>
    <property type="match status" value="1"/>
</dbReference>
<keyword evidence="5 16" id="KW-0732">Signal</keyword>
<dbReference type="InterPro" id="IPR028082">
    <property type="entry name" value="Peripla_BP_I"/>
</dbReference>
<sequence length="872" mass="98165">MYTRKTEMSNLQPAGSPTVTMHLLTVSLFICWLSFSSACQTAINYKGAQQAGDIMILVIMPAHQVVRSTETDEPGSVWCERFDVRAFVWIQSVIHAINRINSLPTLLPGVKLGYEIHDSCSDVSMALRNVMKFVLMSNSSDYCSSMQCDYVENNSYVKIVLGDMYSEISMAIARLLKVFLFPQISPGSTNGELSDKTRYPTFFRVVPSDEYQANALVRMVKAFHFVSVGVISSNSDYGKYGRSKFISLATENNICIPFTESVSDSENEQTESEIHNIVDTIKNSHVEAVLVFAMESTVKNIFAEVMKQNLTNNTWIASEAWSTSSLISRMDNITTVGQIFGLSLKKGILPGFQEYLGNILENPDPDNCFLEEYIALQHSCFGKGSSDFLSNAKKCQFQNYTNDCSKIQLLKDFQEPLTSQIDFEVTYSIYLAVTAIAQALHELLNCDTEACDQNFNFAPWQLLKILKKVNFTVDGKIYSFNDEGDINSGYDIKWWKANEKEIKIIDIGEYSTSDNKISQHQPFVSIYNKSSYINCIKQCPPGYFKNMTDIKCCYKCDKCGAGTYSKGGDATECSFCESYQNSESGSSSCYNKTIEFFAWNDELSITLLVFCAFGIIIIFALVVIFTVFLRTPAVKCAGGKHCYAMLFSLLISNVDAMLFIGEPLDILCKIRQPLFGLSFVLCLCCILINLLQISVAFQNTPIKSTFKSYLVFPVCLLPQIIVCTLWLVLAPPQKQKTDNGNQIILGCSEGSPVAFWFMLAYVAFLALVCFVITYKGRHLPDAYKNCKFITIAMIIYIIVWISFIPAHVNTVNKFLPAVEMIAILASNYAILCCHFFPKCYIIFFQADLNTEDAYKKIIREYVERTQKKSIKT</sequence>
<dbReference type="Pfam" id="PF01094">
    <property type="entry name" value="ANF_receptor"/>
    <property type="match status" value="1"/>
</dbReference>
<dbReference type="GeneTree" id="ENSGT00940000158416"/>
<dbReference type="Ensembl" id="ENSECRT00000004811.1">
    <property type="protein sequence ID" value="ENSECRP00000004730.1"/>
    <property type="gene ID" value="ENSECRG00000003214.1"/>
</dbReference>
<dbReference type="FunFam" id="2.10.50.30:FF:000004">
    <property type="entry name" value="Taste receptor type 1 member 3-like protein"/>
    <property type="match status" value="1"/>
</dbReference>
<organism evidence="18 19">
    <name type="scientific">Erpetoichthys calabaricus</name>
    <name type="common">Rope fish</name>
    <name type="synonym">Calamoichthys calabaricus</name>
    <dbReference type="NCBI Taxonomy" id="27687"/>
    <lineage>
        <taxon>Eukaryota</taxon>
        <taxon>Metazoa</taxon>
        <taxon>Chordata</taxon>
        <taxon>Craniata</taxon>
        <taxon>Vertebrata</taxon>
        <taxon>Euteleostomi</taxon>
        <taxon>Actinopterygii</taxon>
        <taxon>Polypteriformes</taxon>
        <taxon>Polypteridae</taxon>
        <taxon>Erpetoichthys</taxon>
    </lineage>
</organism>
<feature type="transmembrane region" description="Helical" evidence="15">
    <location>
        <begin position="753"/>
        <end position="774"/>
    </location>
</feature>
<evidence type="ECO:0000256" key="6">
    <source>
        <dbReference type="ARBA" id="ARBA00022989"/>
    </source>
</evidence>
<dbReference type="PRINTS" id="PR00592">
    <property type="entry name" value="CASENSINGR"/>
</dbReference>
<comment type="similarity">
    <text evidence="13">Belongs to the G-protein coupled receptor 3 family. TAS1R subfamily.</text>
</comment>
<feature type="transmembrane region" description="Helical" evidence="15">
    <location>
        <begin position="814"/>
        <end position="836"/>
    </location>
</feature>
<dbReference type="InterPro" id="IPR017978">
    <property type="entry name" value="GPCR_3_C"/>
</dbReference>
<keyword evidence="9" id="KW-1015">Disulfide bond</keyword>
<dbReference type="GO" id="GO:0050909">
    <property type="term" value="P:sensory perception of taste"/>
    <property type="evidence" value="ECO:0007669"/>
    <property type="project" value="UniProtKB-ARBA"/>
</dbReference>
<evidence type="ECO:0000256" key="2">
    <source>
        <dbReference type="ARBA" id="ARBA00011748"/>
    </source>
</evidence>
<name>A0A8C4RMN1_ERPCA</name>
<dbReference type="PROSITE" id="PS50259">
    <property type="entry name" value="G_PROTEIN_RECEP_F3_4"/>
    <property type="match status" value="1"/>
</dbReference>
<dbReference type="InterPro" id="IPR000068">
    <property type="entry name" value="GPCR_3_Ca_sens_rcpt-rel"/>
</dbReference>
<reference evidence="18" key="3">
    <citation type="submission" date="2025-09" db="UniProtKB">
        <authorList>
            <consortium name="Ensembl"/>
        </authorList>
    </citation>
    <scope>IDENTIFICATION</scope>
</reference>
<protein>
    <recommendedName>
        <fullName evidence="14">G-protein coupled receptor family C group 6 member A</fullName>
    </recommendedName>
</protein>
<dbReference type="InterPro" id="IPR017979">
    <property type="entry name" value="GPCR_3_CS"/>
</dbReference>
<feature type="transmembrane region" description="Helical" evidence="15">
    <location>
        <begin position="641"/>
        <end position="661"/>
    </location>
</feature>
<reference evidence="18" key="1">
    <citation type="submission" date="2021-06" db="EMBL/GenBank/DDBJ databases">
        <authorList>
            <consortium name="Wellcome Sanger Institute Data Sharing"/>
        </authorList>
    </citation>
    <scope>NUCLEOTIDE SEQUENCE [LARGE SCALE GENOMIC DNA]</scope>
</reference>
<dbReference type="AlphaFoldDB" id="A0A8C4RMN1"/>
<evidence type="ECO:0000313" key="18">
    <source>
        <dbReference type="Ensembl" id="ENSECRP00000004730.1"/>
    </source>
</evidence>
<dbReference type="PANTHER" id="PTHR24061">
    <property type="entry name" value="CALCIUM-SENSING RECEPTOR-RELATED"/>
    <property type="match status" value="1"/>
</dbReference>
<accession>A0A8C4RMN1</accession>
<dbReference type="Gene3D" id="3.40.50.2300">
    <property type="match status" value="2"/>
</dbReference>
<evidence type="ECO:0000256" key="16">
    <source>
        <dbReference type="SAM" id="SignalP"/>
    </source>
</evidence>
<dbReference type="GO" id="GO:0005886">
    <property type="term" value="C:plasma membrane"/>
    <property type="evidence" value="ECO:0007669"/>
    <property type="project" value="UniProtKB-SubCell"/>
</dbReference>